<dbReference type="AlphaFoldDB" id="A0A899NG43"/>
<feature type="compositionally biased region" description="Polar residues" evidence="1">
    <location>
        <begin position="1"/>
        <end position="21"/>
    </location>
</feature>
<reference evidence="2" key="1">
    <citation type="submission" date="2020-07" db="EMBL/GenBank/DDBJ databases">
        <title>Persistence and transmission of plasmid-borne blaNDM genes carried by diverse species of Enterobacterium in a Chinese goose farm.</title>
        <authorList>
            <person name="Fang L.-X."/>
            <person name="Cen D.-J."/>
        </authorList>
    </citation>
    <scope>NUCLEOTIDE SEQUENCE</scope>
    <source>
        <strain evidence="2">M2</strain>
        <plasmid evidence="2">pM2-1</plasmid>
    </source>
</reference>
<organism evidence="2">
    <name type="scientific">Providencia stuartii</name>
    <dbReference type="NCBI Taxonomy" id="588"/>
    <lineage>
        <taxon>Bacteria</taxon>
        <taxon>Pseudomonadati</taxon>
        <taxon>Pseudomonadota</taxon>
        <taxon>Gammaproteobacteria</taxon>
        <taxon>Enterobacterales</taxon>
        <taxon>Morganellaceae</taxon>
        <taxon>Providencia</taxon>
    </lineage>
</organism>
<evidence type="ECO:0000313" key="2">
    <source>
        <dbReference type="EMBL" id="QSM62406.1"/>
    </source>
</evidence>
<proteinExistence type="predicted"/>
<evidence type="ECO:0000256" key="1">
    <source>
        <dbReference type="SAM" id="MobiDB-lite"/>
    </source>
</evidence>
<dbReference type="EMBL" id="MT813046">
    <property type="protein sequence ID" value="QSM62406.1"/>
    <property type="molecule type" value="Genomic_DNA"/>
</dbReference>
<feature type="region of interest" description="Disordered" evidence="1">
    <location>
        <begin position="1"/>
        <end position="29"/>
    </location>
</feature>
<sequence>MHSHPSTTPGGKSFEASCSSKPHTEPAIRDPRSALTQHPKQSHPYHCPQSLRKNKAPFPYLILTLFTRITFTSRTKQKQNRSFLFRLPSHLSRSQIVTAKKTNPAIPNSFLIPQRPLKARESPKGSLTDRLKAHFTEGDVFKIRRKKPGRCPASDVLWRCVKLAHRGKLMDWRAHIERPAGDLVLSINLIADQEHVNPEAQA</sequence>
<name>A0A899NG43_PROST</name>
<geneLocation type="plasmid" evidence="2">
    <name>pM2-1</name>
</geneLocation>
<gene>
    <name evidence="2" type="ORF">EKPLLCFL_00171</name>
</gene>
<accession>A0A899NG43</accession>
<protein>
    <submittedName>
        <fullName evidence="2">Uncharacterized protein</fullName>
    </submittedName>
</protein>
<keyword evidence="2" id="KW-0614">Plasmid</keyword>